<sequence length="61" mass="6667">MAKGSGALVKAPVAQELGIKVLEFVRENDLTKWVELARSGNISGFTALPMARYNATWLCDQ</sequence>
<name>A0A7C4D2L3_9CREN</name>
<dbReference type="AlphaFoldDB" id="A0A7C4D2L3"/>
<evidence type="ECO:0000313" key="1">
    <source>
        <dbReference type="EMBL" id="HGM06784.1"/>
    </source>
</evidence>
<reference evidence="1" key="1">
    <citation type="journal article" date="2020" name="mSystems">
        <title>Genome- and Community-Level Interaction Insights into Carbon Utilization and Element Cycling Functions of Hydrothermarchaeota in Hydrothermal Sediment.</title>
        <authorList>
            <person name="Zhou Z."/>
            <person name="Liu Y."/>
            <person name="Xu W."/>
            <person name="Pan J."/>
            <person name="Luo Z.H."/>
            <person name="Li M."/>
        </authorList>
    </citation>
    <scope>NUCLEOTIDE SEQUENCE [LARGE SCALE GENOMIC DNA]</scope>
    <source>
        <strain evidence="1">SpSt-658</strain>
    </source>
</reference>
<comment type="caution">
    <text evidence="1">The sequence shown here is derived from an EMBL/GenBank/DDBJ whole genome shotgun (WGS) entry which is preliminary data.</text>
</comment>
<accession>A0A7C4D2L3</accession>
<organism evidence="1">
    <name type="scientific">Ignisphaera aggregans</name>
    <dbReference type="NCBI Taxonomy" id="334771"/>
    <lineage>
        <taxon>Archaea</taxon>
        <taxon>Thermoproteota</taxon>
        <taxon>Thermoprotei</taxon>
        <taxon>Desulfurococcales</taxon>
        <taxon>Desulfurococcaceae</taxon>
        <taxon>Ignisphaera</taxon>
    </lineage>
</organism>
<dbReference type="EMBL" id="DTCA01000002">
    <property type="protein sequence ID" value="HGM06784.1"/>
    <property type="molecule type" value="Genomic_DNA"/>
</dbReference>
<gene>
    <name evidence="1" type="ORF">ENU31_00025</name>
</gene>
<proteinExistence type="predicted"/>
<protein>
    <submittedName>
        <fullName evidence="1">Uncharacterized protein</fullName>
    </submittedName>
</protein>